<dbReference type="Proteomes" id="UP000316882">
    <property type="component" value="Unassembled WGS sequence"/>
</dbReference>
<comment type="caution">
    <text evidence="2">The sequence shown here is derived from an EMBL/GenBank/DDBJ whole genome shotgun (WGS) entry which is preliminary data.</text>
</comment>
<sequence>MKKAMFLASSSLLLSFLVISPAFAINKSETTDKATDTTITTTHKNGYTTKSYSGGKEKITPNVEKKVSALSTSSFSMKRGKYADFYDESLKSYSDGKLKTFSSIDVDYTDTSISTDYISIKGYTKAHWSGGNPYNADRITVLPAQTISASGAATAYSYPAAVSVNSTSGALQFSWPSEYDDNSYGFEYDWDKITSRVKGSGKFTGVIVNDVSNFKFGSKTTSVLNTLDISIN</sequence>
<dbReference type="AlphaFoldDB" id="A0A4Y3PRF1"/>
<feature type="chain" id="PRO_5022920823" evidence="1">
    <location>
        <begin position="25"/>
        <end position="232"/>
    </location>
</feature>
<name>A0A4Y3PRF1_BREPA</name>
<organism evidence="2 3">
    <name type="scientific">Brevibacillus parabrevis</name>
    <dbReference type="NCBI Taxonomy" id="54914"/>
    <lineage>
        <taxon>Bacteria</taxon>
        <taxon>Bacillati</taxon>
        <taxon>Bacillota</taxon>
        <taxon>Bacilli</taxon>
        <taxon>Bacillales</taxon>
        <taxon>Paenibacillaceae</taxon>
        <taxon>Brevibacillus</taxon>
    </lineage>
</organism>
<proteinExistence type="predicted"/>
<gene>
    <name evidence="2" type="ORF">BPA01_35480</name>
</gene>
<accession>A0A4Y3PRF1</accession>
<evidence type="ECO:0000313" key="2">
    <source>
        <dbReference type="EMBL" id="GEB33968.1"/>
    </source>
</evidence>
<dbReference type="EMBL" id="BJMH01000018">
    <property type="protein sequence ID" value="GEB33968.1"/>
    <property type="molecule type" value="Genomic_DNA"/>
</dbReference>
<evidence type="ECO:0000256" key="1">
    <source>
        <dbReference type="SAM" id="SignalP"/>
    </source>
</evidence>
<protein>
    <submittedName>
        <fullName evidence="2">Uncharacterized protein</fullName>
    </submittedName>
</protein>
<reference evidence="2 3" key="1">
    <citation type="submission" date="2019-06" db="EMBL/GenBank/DDBJ databases">
        <title>Whole genome shotgun sequence of Brevibacillus parabrevis NBRC 12334.</title>
        <authorList>
            <person name="Hosoyama A."/>
            <person name="Uohara A."/>
            <person name="Ohji S."/>
            <person name="Ichikawa N."/>
        </authorList>
    </citation>
    <scope>NUCLEOTIDE SEQUENCE [LARGE SCALE GENOMIC DNA]</scope>
    <source>
        <strain evidence="2 3">NBRC 12334</strain>
    </source>
</reference>
<keyword evidence="1" id="KW-0732">Signal</keyword>
<dbReference type="RefSeq" id="WP_122966060.1">
    <property type="nucleotide sequence ID" value="NZ_BJMH01000018.1"/>
</dbReference>
<evidence type="ECO:0000313" key="3">
    <source>
        <dbReference type="Proteomes" id="UP000316882"/>
    </source>
</evidence>
<feature type="signal peptide" evidence="1">
    <location>
        <begin position="1"/>
        <end position="24"/>
    </location>
</feature>
<keyword evidence="3" id="KW-1185">Reference proteome</keyword>